<keyword evidence="8 11" id="KW-1133">Transmembrane helix</keyword>
<dbReference type="InterPro" id="IPR036890">
    <property type="entry name" value="HATPase_C_sf"/>
</dbReference>
<dbReference type="InterPro" id="IPR003660">
    <property type="entry name" value="HAMP_dom"/>
</dbReference>
<dbReference type="Pfam" id="PF00512">
    <property type="entry name" value="HisKA"/>
    <property type="match status" value="1"/>
</dbReference>
<evidence type="ECO:0000256" key="11">
    <source>
        <dbReference type="SAM" id="Phobius"/>
    </source>
</evidence>
<evidence type="ECO:0000256" key="10">
    <source>
        <dbReference type="ARBA" id="ARBA00023136"/>
    </source>
</evidence>
<dbReference type="SMART" id="SM00387">
    <property type="entry name" value="HATPase_c"/>
    <property type="match status" value="1"/>
</dbReference>
<dbReference type="Pfam" id="PF02518">
    <property type="entry name" value="HATPase_c"/>
    <property type="match status" value="1"/>
</dbReference>
<evidence type="ECO:0000256" key="3">
    <source>
        <dbReference type="ARBA" id="ARBA00012438"/>
    </source>
</evidence>
<dbReference type="Gene3D" id="1.10.287.130">
    <property type="match status" value="1"/>
</dbReference>
<gene>
    <name evidence="14" type="ORF">GCM10011584_19810</name>
</gene>
<dbReference type="Gene3D" id="6.10.340.10">
    <property type="match status" value="1"/>
</dbReference>
<sequence>MERVRRLVPASLTARLVATVVLLVALVGLLVSALTTAALDKRLTGQIDKEVMQSHDRDVRALQHGLPIGGFPDGGGPDIRDARAQGAGTLTAYFTQGASSGIVLTAGGGRKQLTVAELAQLRALPQTDRPTALEVEGLGDYRFLASQVDGITLVTGIAAGEVDDTLATIIAWEALFTLLAVGVAGGLAVVVVRRQLEPLRQVARTAHEVAALPLATGEVGVTARVPESLTDERTEVGQVGSALNVLLGHMESSLDARHRSEQQVRQFVADASHELRTPLATIQGYTELGLRADADPERVLHVLERVQGESRRMTALVEDLLLLARLDAGRPLAREEVDLTHLVLEAVGDARVVAPSHRWQLDLGDEAVVVTGDAQRLHQVVANLLTNARRHTPAGTTVTVAVRGSEDGAVVTVHDDGPGVPAELQPTLFERFTRGDASRTRDSGGAGLGLSLAHAIAAAHGGTLSCASAPGDTTFTLTLPA</sequence>
<comment type="subcellular location">
    <subcellularLocation>
        <location evidence="2">Cell membrane</location>
    </subcellularLocation>
</comment>
<evidence type="ECO:0000256" key="9">
    <source>
        <dbReference type="ARBA" id="ARBA00023012"/>
    </source>
</evidence>
<accession>A0ABQ2NBG9</accession>
<dbReference type="InterPro" id="IPR003661">
    <property type="entry name" value="HisK_dim/P_dom"/>
</dbReference>
<dbReference type="Proteomes" id="UP000655410">
    <property type="component" value="Unassembled WGS sequence"/>
</dbReference>
<dbReference type="PROSITE" id="PS50109">
    <property type="entry name" value="HIS_KIN"/>
    <property type="match status" value="1"/>
</dbReference>
<evidence type="ECO:0000259" key="12">
    <source>
        <dbReference type="PROSITE" id="PS50109"/>
    </source>
</evidence>
<name>A0ABQ2NBG9_9ACTN</name>
<evidence type="ECO:0000256" key="1">
    <source>
        <dbReference type="ARBA" id="ARBA00000085"/>
    </source>
</evidence>
<dbReference type="CDD" id="cd00075">
    <property type="entry name" value="HATPase"/>
    <property type="match status" value="1"/>
</dbReference>
<feature type="transmembrane region" description="Helical" evidence="11">
    <location>
        <begin position="12"/>
        <end position="34"/>
    </location>
</feature>
<feature type="domain" description="Histidine kinase" evidence="12">
    <location>
        <begin position="270"/>
        <end position="481"/>
    </location>
</feature>
<dbReference type="GO" id="GO:0016301">
    <property type="term" value="F:kinase activity"/>
    <property type="evidence" value="ECO:0007669"/>
    <property type="project" value="UniProtKB-KW"/>
</dbReference>
<evidence type="ECO:0000259" key="13">
    <source>
        <dbReference type="PROSITE" id="PS50885"/>
    </source>
</evidence>
<evidence type="ECO:0000313" key="15">
    <source>
        <dbReference type="Proteomes" id="UP000655410"/>
    </source>
</evidence>
<dbReference type="Gene3D" id="3.30.565.10">
    <property type="entry name" value="Histidine kinase-like ATPase, C-terminal domain"/>
    <property type="match status" value="1"/>
</dbReference>
<evidence type="ECO:0000256" key="5">
    <source>
        <dbReference type="ARBA" id="ARBA00022679"/>
    </source>
</evidence>
<dbReference type="InterPro" id="IPR036097">
    <property type="entry name" value="HisK_dim/P_sf"/>
</dbReference>
<comment type="caution">
    <text evidence="14">The sequence shown here is derived from an EMBL/GenBank/DDBJ whole genome shotgun (WGS) entry which is preliminary data.</text>
</comment>
<protein>
    <recommendedName>
        <fullName evidence="3">histidine kinase</fullName>
        <ecNumber evidence="3">2.7.13.3</ecNumber>
    </recommendedName>
</protein>
<feature type="transmembrane region" description="Helical" evidence="11">
    <location>
        <begin position="169"/>
        <end position="192"/>
    </location>
</feature>
<comment type="catalytic activity">
    <reaction evidence="1">
        <text>ATP + protein L-histidine = ADP + protein N-phospho-L-histidine.</text>
        <dbReference type="EC" id="2.7.13.3"/>
    </reaction>
</comment>
<keyword evidence="6 11" id="KW-0812">Transmembrane</keyword>
<evidence type="ECO:0000256" key="4">
    <source>
        <dbReference type="ARBA" id="ARBA00022553"/>
    </source>
</evidence>
<evidence type="ECO:0000256" key="8">
    <source>
        <dbReference type="ARBA" id="ARBA00022989"/>
    </source>
</evidence>
<dbReference type="SUPFAM" id="SSF47384">
    <property type="entry name" value="Homodimeric domain of signal transducing histidine kinase"/>
    <property type="match status" value="1"/>
</dbReference>
<evidence type="ECO:0000256" key="7">
    <source>
        <dbReference type="ARBA" id="ARBA00022777"/>
    </source>
</evidence>
<evidence type="ECO:0000313" key="14">
    <source>
        <dbReference type="EMBL" id="GGO89708.1"/>
    </source>
</evidence>
<dbReference type="EMBL" id="BMNI01000004">
    <property type="protein sequence ID" value="GGO89708.1"/>
    <property type="molecule type" value="Genomic_DNA"/>
</dbReference>
<proteinExistence type="predicted"/>
<dbReference type="EC" id="2.7.13.3" evidence="3"/>
<keyword evidence="10 11" id="KW-0472">Membrane</keyword>
<keyword evidence="4" id="KW-0597">Phosphoprotein</keyword>
<dbReference type="InterPro" id="IPR005467">
    <property type="entry name" value="His_kinase_dom"/>
</dbReference>
<evidence type="ECO:0000256" key="2">
    <source>
        <dbReference type="ARBA" id="ARBA00004236"/>
    </source>
</evidence>
<dbReference type="SMART" id="SM00304">
    <property type="entry name" value="HAMP"/>
    <property type="match status" value="1"/>
</dbReference>
<dbReference type="PRINTS" id="PR00344">
    <property type="entry name" value="BCTRLSENSOR"/>
</dbReference>
<dbReference type="SUPFAM" id="SSF55874">
    <property type="entry name" value="ATPase domain of HSP90 chaperone/DNA topoisomerase II/histidine kinase"/>
    <property type="match status" value="1"/>
</dbReference>
<dbReference type="InterPro" id="IPR004358">
    <property type="entry name" value="Sig_transdc_His_kin-like_C"/>
</dbReference>
<keyword evidence="9" id="KW-0902">Two-component regulatory system</keyword>
<keyword evidence="15" id="KW-1185">Reference proteome</keyword>
<dbReference type="SMART" id="SM00388">
    <property type="entry name" value="HisKA"/>
    <property type="match status" value="1"/>
</dbReference>
<feature type="domain" description="HAMP" evidence="13">
    <location>
        <begin position="193"/>
        <end position="255"/>
    </location>
</feature>
<reference evidence="15" key="1">
    <citation type="journal article" date="2019" name="Int. J. Syst. Evol. Microbiol.">
        <title>The Global Catalogue of Microorganisms (GCM) 10K type strain sequencing project: providing services to taxonomists for standard genome sequencing and annotation.</title>
        <authorList>
            <consortium name="The Broad Institute Genomics Platform"/>
            <consortium name="The Broad Institute Genome Sequencing Center for Infectious Disease"/>
            <person name="Wu L."/>
            <person name="Ma J."/>
        </authorList>
    </citation>
    <scope>NUCLEOTIDE SEQUENCE [LARGE SCALE GENOMIC DNA]</scope>
    <source>
        <strain evidence="15">CGMCC 4.7371</strain>
    </source>
</reference>
<evidence type="ECO:0000256" key="6">
    <source>
        <dbReference type="ARBA" id="ARBA00022692"/>
    </source>
</evidence>
<dbReference type="RefSeq" id="WP_188783853.1">
    <property type="nucleotide sequence ID" value="NZ_BMNI01000004.1"/>
</dbReference>
<dbReference type="InterPro" id="IPR003594">
    <property type="entry name" value="HATPase_dom"/>
</dbReference>
<organism evidence="14 15">
    <name type="scientific">Nocardioides phosphati</name>
    <dbReference type="NCBI Taxonomy" id="1867775"/>
    <lineage>
        <taxon>Bacteria</taxon>
        <taxon>Bacillati</taxon>
        <taxon>Actinomycetota</taxon>
        <taxon>Actinomycetes</taxon>
        <taxon>Propionibacteriales</taxon>
        <taxon>Nocardioidaceae</taxon>
        <taxon>Nocardioides</taxon>
    </lineage>
</organism>
<dbReference type="PANTHER" id="PTHR45436:SF5">
    <property type="entry name" value="SENSOR HISTIDINE KINASE TRCS"/>
    <property type="match status" value="1"/>
</dbReference>
<keyword evidence="5" id="KW-0808">Transferase</keyword>
<dbReference type="PROSITE" id="PS50885">
    <property type="entry name" value="HAMP"/>
    <property type="match status" value="1"/>
</dbReference>
<dbReference type="InterPro" id="IPR050428">
    <property type="entry name" value="TCS_sensor_his_kinase"/>
</dbReference>
<keyword evidence="7 14" id="KW-0418">Kinase</keyword>
<dbReference type="CDD" id="cd00082">
    <property type="entry name" value="HisKA"/>
    <property type="match status" value="1"/>
</dbReference>
<dbReference type="PANTHER" id="PTHR45436">
    <property type="entry name" value="SENSOR HISTIDINE KINASE YKOH"/>
    <property type="match status" value="1"/>
</dbReference>